<evidence type="ECO:0000313" key="5">
    <source>
        <dbReference type="EMBL" id="KAK8523082.1"/>
    </source>
</evidence>
<evidence type="ECO:0000256" key="2">
    <source>
        <dbReference type="ARBA" id="ARBA00023015"/>
    </source>
</evidence>
<dbReference type="InterPro" id="IPR024097">
    <property type="entry name" value="bHLH_ZIP_TF"/>
</dbReference>
<proteinExistence type="predicted"/>
<organism evidence="5 6">
    <name type="scientific">Hibiscus sabdariffa</name>
    <name type="common">roselle</name>
    <dbReference type="NCBI Taxonomy" id="183260"/>
    <lineage>
        <taxon>Eukaryota</taxon>
        <taxon>Viridiplantae</taxon>
        <taxon>Streptophyta</taxon>
        <taxon>Embryophyta</taxon>
        <taxon>Tracheophyta</taxon>
        <taxon>Spermatophyta</taxon>
        <taxon>Magnoliopsida</taxon>
        <taxon>eudicotyledons</taxon>
        <taxon>Gunneridae</taxon>
        <taxon>Pentapetalae</taxon>
        <taxon>rosids</taxon>
        <taxon>malvids</taxon>
        <taxon>Malvales</taxon>
        <taxon>Malvaceae</taxon>
        <taxon>Malvoideae</taxon>
        <taxon>Hibiscus</taxon>
    </lineage>
</organism>
<dbReference type="SUPFAM" id="SSF47459">
    <property type="entry name" value="HLH, helix-loop-helix DNA-binding domain"/>
    <property type="match status" value="1"/>
</dbReference>
<dbReference type="InterPro" id="IPR036638">
    <property type="entry name" value="HLH_DNA-bd_sf"/>
</dbReference>
<keyword evidence="6" id="KW-1185">Reference proteome</keyword>
<keyword evidence="4" id="KW-0539">Nucleus</keyword>
<evidence type="ECO:0000313" key="6">
    <source>
        <dbReference type="Proteomes" id="UP001472677"/>
    </source>
</evidence>
<accession>A0ABR2CTY0</accession>
<dbReference type="PANTHER" id="PTHR12565:SF184">
    <property type="entry name" value="BHLH TRANSCRIPTION FACTOR"/>
    <property type="match status" value="1"/>
</dbReference>
<sequence length="178" mass="20398">MRLLQGLVPGCSKVKGKEAMLDEIINYVQSFQRLVEVVKERVAARIAENEYLKEENDRLNTDITMLEEAKEQIGLLPFSGEQFEHQRHIDHHVSISEAVDKITIELILKLLSSSSAFSSDFSRGPRKNQWHFYTPGKVQVRVAKTETFFTSKPVRELVWPFSGPVNPKQLTVKWGWGS</sequence>
<keyword evidence="2" id="KW-0805">Transcription regulation</keyword>
<evidence type="ECO:0000256" key="1">
    <source>
        <dbReference type="ARBA" id="ARBA00004123"/>
    </source>
</evidence>
<dbReference type="Proteomes" id="UP001472677">
    <property type="component" value="Unassembled WGS sequence"/>
</dbReference>
<comment type="caution">
    <text evidence="5">The sequence shown here is derived from an EMBL/GenBank/DDBJ whole genome shotgun (WGS) entry which is preliminary data.</text>
</comment>
<protein>
    <recommendedName>
        <fullName evidence="7">BHLH domain-containing protein</fullName>
    </recommendedName>
</protein>
<evidence type="ECO:0008006" key="7">
    <source>
        <dbReference type="Google" id="ProtNLM"/>
    </source>
</evidence>
<evidence type="ECO:0000256" key="4">
    <source>
        <dbReference type="ARBA" id="ARBA00023242"/>
    </source>
</evidence>
<reference evidence="5 6" key="1">
    <citation type="journal article" date="2024" name="G3 (Bethesda)">
        <title>Genome assembly of Hibiscus sabdariffa L. provides insights into metabolisms of medicinal natural products.</title>
        <authorList>
            <person name="Kim T."/>
        </authorList>
    </citation>
    <scope>NUCLEOTIDE SEQUENCE [LARGE SCALE GENOMIC DNA]</scope>
    <source>
        <strain evidence="5">TK-2024</strain>
        <tissue evidence="5">Old leaves</tissue>
    </source>
</reference>
<evidence type="ECO:0000256" key="3">
    <source>
        <dbReference type="ARBA" id="ARBA00023163"/>
    </source>
</evidence>
<name>A0ABR2CTY0_9ROSI</name>
<dbReference type="EMBL" id="JBBPBM010000043">
    <property type="protein sequence ID" value="KAK8523082.1"/>
    <property type="molecule type" value="Genomic_DNA"/>
</dbReference>
<dbReference type="PANTHER" id="PTHR12565">
    <property type="entry name" value="STEROL REGULATORY ELEMENT-BINDING PROTEIN"/>
    <property type="match status" value="1"/>
</dbReference>
<keyword evidence="3" id="KW-0804">Transcription</keyword>
<comment type="subcellular location">
    <subcellularLocation>
        <location evidence="1">Nucleus</location>
    </subcellularLocation>
</comment>
<gene>
    <name evidence="5" type="ORF">V6N12_047615</name>
</gene>